<organism evidence="3">
    <name type="scientific">marine sediment metagenome</name>
    <dbReference type="NCBI Taxonomy" id="412755"/>
    <lineage>
        <taxon>unclassified sequences</taxon>
        <taxon>metagenomes</taxon>
        <taxon>ecological metagenomes</taxon>
    </lineage>
</organism>
<dbReference type="Pfam" id="PF13458">
    <property type="entry name" value="Peripla_BP_6"/>
    <property type="match status" value="1"/>
</dbReference>
<sequence length="96" mass="10232">MFAAALDKAGTDDPVAVAYALEGMTIPGPHGDTIVMRAENHQIAMPMVVSSIDPNAPIKFVYGGETFGIGWKTDGWVSTAENTLPTTCKMKRPPKP</sequence>
<reference evidence="3" key="1">
    <citation type="journal article" date="2015" name="Nature">
        <title>Complex archaea that bridge the gap between prokaryotes and eukaryotes.</title>
        <authorList>
            <person name="Spang A."/>
            <person name="Saw J.H."/>
            <person name="Jorgensen S.L."/>
            <person name="Zaremba-Niedzwiedzka K."/>
            <person name="Martijn J."/>
            <person name="Lind A.E."/>
            <person name="van Eijk R."/>
            <person name="Schleper C."/>
            <person name="Guy L."/>
            <person name="Ettema T.J."/>
        </authorList>
    </citation>
    <scope>NUCLEOTIDE SEQUENCE</scope>
</reference>
<dbReference type="InterPro" id="IPR028082">
    <property type="entry name" value="Peripla_BP_I"/>
</dbReference>
<comment type="caution">
    <text evidence="3">The sequence shown here is derived from an EMBL/GenBank/DDBJ whole genome shotgun (WGS) entry which is preliminary data.</text>
</comment>
<dbReference type="Gene3D" id="3.40.50.2300">
    <property type="match status" value="2"/>
</dbReference>
<dbReference type="AlphaFoldDB" id="A0A0F9CFH7"/>
<dbReference type="SUPFAM" id="SSF53822">
    <property type="entry name" value="Periplasmic binding protein-like I"/>
    <property type="match status" value="1"/>
</dbReference>
<dbReference type="EMBL" id="LAZR01033518">
    <property type="protein sequence ID" value="KKL47859.1"/>
    <property type="molecule type" value="Genomic_DNA"/>
</dbReference>
<name>A0A0F9CFH7_9ZZZZ</name>
<evidence type="ECO:0000259" key="2">
    <source>
        <dbReference type="Pfam" id="PF13458"/>
    </source>
</evidence>
<feature type="domain" description="Leucine-binding protein" evidence="2">
    <location>
        <begin position="1"/>
        <end position="53"/>
    </location>
</feature>
<accession>A0A0F9CFH7</accession>
<keyword evidence="1" id="KW-0732">Signal</keyword>
<dbReference type="InterPro" id="IPR028081">
    <property type="entry name" value="Leu-bd"/>
</dbReference>
<gene>
    <name evidence="3" type="ORF">LCGC14_2331310</name>
</gene>
<evidence type="ECO:0000256" key="1">
    <source>
        <dbReference type="ARBA" id="ARBA00022729"/>
    </source>
</evidence>
<protein>
    <recommendedName>
        <fullName evidence="2">Leucine-binding protein domain-containing protein</fullName>
    </recommendedName>
</protein>
<proteinExistence type="predicted"/>
<evidence type="ECO:0000313" key="3">
    <source>
        <dbReference type="EMBL" id="KKL47859.1"/>
    </source>
</evidence>